<organism evidence="3 4">
    <name type="scientific">Rubus argutus</name>
    <name type="common">Southern blackberry</name>
    <dbReference type="NCBI Taxonomy" id="59490"/>
    <lineage>
        <taxon>Eukaryota</taxon>
        <taxon>Viridiplantae</taxon>
        <taxon>Streptophyta</taxon>
        <taxon>Embryophyta</taxon>
        <taxon>Tracheophyta</taxon>
        <taxon>Spermatophyta</taxon>
        <taxon>Magnoliopsida</taxon>
        <taxon>eudicotyledons</taxon>
        <taxon>Gunneridae</taxon>
        <taxon>Pentapetalae</taxon>
        <taxon>rosids</taxon>
        <taxon>fabids</taxon>
        <taxon>Rosales</taxon>
        <taxon>Rosaceae</taxon>
        <taxon>Rosoideae</taxon>
        <taxon>Rosoideae incertae sedis</taxon>
        <taxon>Rubus</taxon>
    </lineage>
</organism>
<dbReference type="GO" id="GO:0034220">
    <property type="term" value="P:monoatomic ion transmembrane transport"/>
    <property type="evidence" value="ECO:0007669"/>
    <property type="project" value="UniProtKB-KW"/>
</dbReference>
<dbReference type="PANTHER" id="PTHR45651">
    <property type="entry name" value="CYCLIC NUCLEOTIDE-GATED ION CHANNEL 15-RELATED-RELATED"/>
    <property type="match status" value="1"/>
</dbReference>
<keyword evidence="2" id="KW-0472">Membrane</keyword>
<reference evidence="3 4" key="1">
    <citation type="journal article" date="2023" name="G3 (Bethesda)">
        <title>A chromosome-length genome assembly and annotation of blackberry (Rubus argutus, cv. 'Hillquist').</title>
        <authorList>
            <person name="Bruna T."/>
            <person name="Aryal R."/>
            <person name="Dudchenko O."/>
            <person name="Sargent D.J."/>
            <person name="Mead D."/>
            <person name="Buti M."/>
            <person name="Cavallini A."/>
            <person name="Hytonen T."/>
            <person name="Andres J."/>
            <person name="Pham M."/>
            <person name="Weisz D."/>
            <person name="Mascagni F."/>
            <person name="Usai G."/>
            <person name="Natali L."/>
            <person name="Bassil N."/>
            <person name="Fernandez G.E."/>
            <person name="Lomsadze A."/>
            <person name="Armour M."/>
            <person name="Olukolu B."/>
            <person name="Poorten T."/>
            <person name="Britton C."/>
            <person name="Davik J."/>
            <person name="Ashrafi H."/>
            <person name="Aiden E.L."/>
            <person name="Borodovsky M."/>
            <person name="Worthington M."/>
        </authorList>
    </citation>
    <scope>NUCLEOTIDE SEQUENCE [LARGE SCALE GENOMIC DNA]</scope>
    <source>
        <strain evidence="3">PI 553951</strain>
    </source>
</reference>
<gene>
    <name evidence="3" type="ORF">M0R45_036627</name>
</gene>
<keyword evidence="1" id="KW-0406">Ion transport</keyword>
<dbReference type="PANTHER" id="PTHR45651:SF68">
    <property type="entry name" value="ION TRANSPORT DOMAIN-CONTAINING PROTEIN"/>
    <property type="match status" value="1"/>
</dbReference>
<dbReference type="AlphaFoldDB" id="A0AAW1VYF8"/>
<dbReference type="GO" id="GO:0016020">
    <property type="term" value="C:membrane"/>
    <property type="evidence" value="ECO:0007669"/>
    <property type="project" value="UniProtKB-SubCell"/>
</dbReference>
<keyword evidence="1" id="KW-0407">Ion channel</keyword>
<evidence type="ECO:0000313" key="4">
    <source>
        <dbReference type="Proteomes" id="UP001457282"/>
    </source>
</evidence>
<dbReference type="Proteomes" id="UP001457282">
    <property type="component" value="Unassembled WGS sequence"/>
</dbReference>
<feature type="transmembrane region" description="Helical" evidence="2">
    <location>
        <begin position="22"/>
        <end position="43"/>
    </location>
</feature>
<keyword evidence="4" id="KW-1185">Reference proteome</keyword>
<evidence type="ECO:0000313" key="3">
    <source>
        <dbReference type="EMBL" id="KAK9912785.1"/>
    </source>
</evidence>
<proteinExistence type="predicted"/>
<accession>A0AAW1VYF8</accession>
<evidence type="ECO:0000256" key="2">
    <source>
        <dbReference type="SAM" id="Phobius"/>
    </source>
</evidence>
<protein>
    <submittedName>
        <fullName evidence="3">Uncharacterized protein</fullName>
    </submittedName>
</protein>
<comment type="caution">
    <text evidence="3">The sequence shown here is derived from an EMBL/GenBank/DDBJ whole genome shotgun (WGS) entry which is preliminary data.</text>
</comment>
<dbReference type="EMBL" id="JBEDUW010000007">
    <property type="protein sequence ID" value="KAK9912785.1"/>
    <property type="molecule type" value="Genomic_DNA"/>
</dbReference>
<keyword evidence="2" id="KW-1133">Transmembrane helix</keyword>
<name>A0AAW1VYF8_RUBAR</name>
<evidence type="ECO:0000256" key="1">
    <source>
        <dbReference type="ARBA" id="ARBA00023303"/>
    </source>
</evidence>
<keyword evidence="1" id="KW-0813">Transport</keyword>
<sequence length="128" mass="14664">MPARILCQQLGDYHMPDDVADFWFGLSAIFFLFLDPLFLYVPLINEDIKCVMLDNKLKIAAIVLRSFGDLRYVVKIYVCIKRGLQNNDKEKTSRVDGRQKFPSLKEIAMSVAIDTVSILPVPHVRDAF</sequence>
<keyword evidence="2" id="KW-0812">Transmembrane</keyword>